<dbReference type="GO" id="GO:0032993">
    <property type="term" value="C:protein-DNA complex"/>
    <property type="evidence" value="ECO:0007669"/>
    <property type="project" value="TreeGrafter"/>
</dbReference>
<dbReference type="InterPro" id="IPR000847">
    <property type="entry name" value="LysR_HTH_N"/>
</dbReference>
<dbReference type="SUPFAM" id="SSF53850">
    <property type="entry name" value="Periplasmic binding protein-like II"/>
    <property type="match status" value="1"/>
</dbReference>
<name>A0A1I2HBZ0_9ACTN</name>
<dbReference type="RefSeq" id="WP_093616833.1">
    <property type="nucleotide sequence ID" value="NZ_BOMT01000085.1"/>
</dbReference>
<dbReference type="Gene3D" id="1.10.10.10">
    <property type="entry name" value="Winged helix-like DNA-binding domain superfamily/Winged helix DNA-binding domain"/>
    <property type="match status" value="1"/>
</dbReference>
<feature type="domain" description="HTH lysR-type" evidence="5">
    <location>
        <begin position="5"/>
        <end position="62"/>
    </location>
</feature>
<keyword evidence="3 6" id="KW-0238">DNA-binding</keyword>
<gene>
    <name evidence="6" type="ORF">SAMN05421541_10869</name>
</gene>
<dbReference type="PRINTS" id="PR00039">
    <property type="entry name" value="HTHLYSR"/>
</dbReference>
<dbReference type="STRING" id="35752.SAMN05421541_10869"/>
<dbReference type="Gene3D" id="3.40.190.10">
    <property type="entry name" value="Periplasmic binding protein-like II"/>
    <property type="match status" value="2"/>
</dbReference>
<dbReference type="PROSITE" id="PS50931">
    <property type="entry name" value="HTH_LYSR"/>
    <property type="match status" value="1"/>
</dbReference>
<proteinExistence type="inferred from homology"/>
<dbReference type="EMBL" id="FONV01000008">
    <property type="protein sequence ID" value="SFF27694.1"/>
    <property type="molecule type" value="Genomic_DNA"/>
</dbReference>
<evidence type="ECO:0000256" key="2">
    <source>
        <dbReference type="ARBA" id="ARBA00023015"/>
    </source>
</evidence>
<dbReference type="PANTHER" id="PTHR30346:SF29">
    <property type="entry name" value="LYSR SUBSTRATE-BINDING"/>
    <property type="match status" value="1"/>
</dbReference>
<keyword evidence="7" id="KW-1185">Reference proteome</keyword>
<dbReference type="Pfam" id="PF00126">
    <property type="entry name" value="HTH_1"/>
    <property type="match status" value="1"/>
</dbReference>
<dbReference type="InterPro" id="IPR005119">
    <property type="entry name" value="LysR_subst-bd"/>
</dbReference>
<dbReference type="SUPFAM" id="SSF46785">
    <property type="entry name" value="Winged helix' DNA-binding domain"/>
    <property type="match status" value="1"/>
</dbReference>
<evidence type="ECO:0000313" key="6">
    <source>
        <dbReference type="EMBL" id="SFF27694.1"/>
    </source>
</evidence>
<evidence type="ECO:0000259" key="5">
    <source>
        <dbReference type="PROSITE" id="PS50931"/>
    </source>
</evidence>
<dbReference type="GO" id="GO:0003677">
    <property type="term" value="F:DNA binding"/>
    <property type="evidence" value="ECO:0007669"/>
    <property type="project" value="UniProtKB-KW"/>
</dbReference>
<keyword evidence="4" id="KW-0804">Transcription</keyword>
<organism evidence="6 7">
    <name type="scientific">Actinoplanes philippinensis</name>
    <dbReference type="NCBI Taxonomy" id="35752"/>
    <lineage>
        <taxon>Bacteria</taxon>
        <taxon>Bacillati</taxon>
        <taxon>Actinomycetota</taxon>
        <taxon>Actinomycetes</taxon>
        <taxon>Micromonosporales</taxon>
        <taxon>Micromonosporaceae</taxon>
        <taxon>Actinoplanes</taxon>
    </lineage>
</organism>
<evidence type="ECO:0000256" key="4">
    <source>
        <dbReference type="ARBA" id="ARBA00023163"/>
    </source>
</evidence>
<dbReference type="AlphaFoldDB" id="A0A1I2HBZ0"/>
<evidence type="ECO:0000256" key="1">
    <source>
        <dbReference type="ARBA" id="ARBA00009437"/>
    </source>
</evidence>
<dbReference type="Pfam" id="PF03466">
    <property type="entry name" value="LysR_substrate"/>
    <property type="match status" value="1"/>
</dbReference>
<dbReference type="PANTHER" id="PTHR30346">
    <property type="entry name" value="TRANSCRIPTIONAL DUAL REGULATOR HCAR-RELATED"/>
    <property type="match status" value="1"/>
</dbReference>
<reference evidence="6 7" key="1">
    <citation type="submission" date="2016-10" db="EMBL/GenBank/DDBJ databases">
        <authorList>
            <person name="de Groot N.N."/>
        </authorList>
    </citation>
    <scope>NUCLEOTIDE SEQUENCE [LARGE SCALE GENOMIC DNA]</scope>
    <source>
        <strain evidence="6 7">DSM 43019</strain>
    </source>
</reference>
<evidence type="ECO:0000313" key="7">
    <source>
        <dbReference type="Proteomes" id="UP000199645"/>
    </source>
</evidence>
<dbReference type="FunFam" id="1.10.10.10:FF:000001">
    <property type="entry name" value="LysR family transcriptional regulator"/>
    <property type="match status" value="1"/>
</dbReference>
<accession>A0A1I2HBZ0</accession>
<dbReference type="InterPro" id="IPR036388">
    <property type="entry name" value="WH-like_DNA-bd_sf"/>
</dbReference>
<comment type="similarity">
    <text evidence="1">Belongs to the LysR transcriptional regulatory family.</text>
</comment>
<dbReference type="OrthoDB" id="3286335at2"/>
<protein>
    <submittedName>
        <fullName evidence="6">DNA-binding transcriptional regulator, LysR family</fullName>
    </submittedName>
</protein>
<sequence>MPGELSPSGLRVLREVAQRGSFTAAARALGYTQSAVSRQVMVLEKAAGRALFERRRDGVTLTVAGARLLPRAIRILDELDAAAGELTGDPVASGAVRLGAFPTATAALIPGVLRALPGDVVVSVREGSTPTLVRSLRAGTLDLAVLAHVPPFRPLDAETPALPLVTLAERELLVCIGAGHPFAARDAVEADELVGQVWVAGRSDTGEALPGVWPGLPGRPDVRYVVRDWWSKLRLVAAGLAVTTMPAVAVDLLPDDVRTVAVRGAAREMRRLVLAHRPGPLSDAARYVADVLRRQTRL</sequence>
<keyword evidence="2" id="KW-0805">Transcription regulation</keyword>
<dbReference type="Proteomes" id="UP000199645">
    <property type="component" value="Unassembled WGS sequence"/>
</dbReference>
<dbReference type="GO" id="GO:0003700">
    <property type="term" value="F:DNA-binding transcription factor activity"/>
    <property type="evidence" value="ECO:0007669"/>
    <property type="project" value="InterPro"/>
</dbReference>
<dbReference type="InterPro" id="IPR036390">
    <property type="entry name" value="WH_DNA-bd_sf"/>
</dbReference>
<evidence type="ECO:0000256" key="3">
    <source>
        <dbReference type="ARBA" id="ARBA00023125"/>
    </source>
</evidence>